<feature type="domain" description="PA14" evidence="5">
    <location>
        <begin position="96"/>
        <end position="250"/>
    </location>
</feature>
<organism evidence="6 7">
    <name type="scientific">Alteromonas sediminis</name>
    <dbReference type="NCBI Taxonomy" id="2259342"/>
    <lineage>
        <taxon>Bacteria</taxon>
        <taxon>Pseudomonadati</taxon>
        <taxon>Pseudomonadota</taxon>
        <taxon>Gammaproteobacteria</taxon>
        <taxon>Alteromonadales</taxon>
        <taxon>Alteromonadaceae</taxon>
        <taxon>Alteromonas/Salinimonas group</taxon>
        <taxon>Alteromonas</taxon>
    </lineage>
</organism>
<evidence type="ECO:0000313" key="7">
    <source>
        <dbReference type="Proteomes" id="UP000275281"/>
    </source>
</evidence>
<evidence type="ECO:0000256" key="4">
    <source>
        <dbReference type="SAM" id="SignalP"/>
    </source>
</evidence>
<dbReference type="InterPro" id="IPR011658">
    <property type="entry name" value="PA14_dom"/>
</dbReference>
<comment type="caution">
    <text evidence="6">The sequence shown here is derived from an EMBL/GenBank/DDBJ whole genome shotgun (WGS) entry which is preliminary data.</text>
</comment>
<dbReference type="RefSeq" id="WP_124026713.1">
    <property type="nucleotide sequence ID" value="NZ_JBHRSN010000005.1"/>
</dbReference>
<dbReference type="PROSITE" id="PS51820">
    <property type="entry name" value="PA14"/>
    <property type="match status" value="1"/>
</dbReference>
<evidence type="ECO:0000259" key="5">
    <source>
        <dbReference type="PROSITE" id="PS51820"/>
    </source>
</evidence>
<gene>
    <name evidence="6" type="ORF">DRW07_04775</name>
</gene>
<evidence type="ECO:0000256" key="1">
    <source>
        <dbReference type="ARBA" id="ARBA00008709"/>
    </source>
</evidence>
<dbReference type="PANTHER" id="PTHR31137">
    <property type="entry name" value="PROTEIN PSIB-RELATED-RELATED"/>
    <property type="match status" value="1"/>
</dbReference>
<name>A0A3N5Y3X7_9ALTE</name>
<feature type="signal peptide" evidence="4">
    <location>
        <begin position="1"/>
        <end position="25"/>
    </location>
</feature>
<sequence>MVNVITTSLKALVVSTVIVAGSASANIVPLSIDVTVRDFHQEHDDFQNKISGLSTGNVGNQLVNGVPVWIGANDNTDGAVNNASTFSTWFDDCDANTPDVTCVEEYNVPIDATVDLLLGKLTFDDQSFFPLDAITGTSNDGDNFNNHNYFFTAQFGLDLVFDPNLTNTFEFTGDDDVWVFINGELVLDLGGVHSAVNGSFNMNDVAAQQGIQAGDLYSFDFFFAERHYSKSTVSITSFLGEPVNEVSAPSVFAIIGLGLFTMMIRRRALSK</sequence>
<proteinExistence type="inferred from homology"/>
<dbReference type="InterPro" id="IPR037524">
    <property type="entry name" value="PA14/GLEYA"/>
</dbReference>
<keyword evidence="3" id="KW-0325">Glycoprotein</keyword>
<dbReference type="AlphaFoldDB" id="A0A3N5Y3X7"/>
<dbReference type="EMBL" id="RPOK01000001">
    <property type="protein sequence ID" value="RPJ68712.1"/>
    <property type="molecule type" value="Genomic_DNA"/>
</dbReference>
<feature type="chain" id="PRO_5018050376" evidence="4">
    <location>
        <begin position="26"/>
        <end position="271"/>
    </location>
</feature>
<evidence type="ECO:0000313" key="6">
    <source>
        <dbReference type="EMBL" id="RPJ68712.1"/>
    </source>
</evidence>
<dbReference type="InterPro" id="IPR051154">
    <property type="entry name" value="Prespore-cell_inducing_factor"/>
</dbReference>
<keyword evidence="7" id="KW-1185">Reference proteome</keyword>
<reference evidence="6 7" key="1">
    <citation type="submission" date="2018-11" db="EMBL/GenBank/DDBJ databases">
        <authorList>
            <person name="Ye M.-Q."/>
            <person name="Du Z.-J."/>
        </authorList>
    </citation>
    <scope>NUCLEOTIDE SEQUENCE [LARGE SCALE GENOMIC DNA]</scope>
    <source>
        <strain evidence="6 7">U0105</strain>
    </source>
</reference>
<evidence type="ECO:0000256" key="2">
    <source>
        <dbReference type="ARBA" id="ARBA00022729"/>
    </source>
</evidence>
<comment type="similarity">
    <text evidence="1">Belongs to the prespore-cell-inducing factor family.</text>
</comment>
<dbReference type="Proteomes" id="UP000275281">
    <property type="component" value="Unassembled WGS sequence"/>
</dbReference>
<accession>A0A3N5Y3X7</accession>
<dbReference type="Pfam" id="PF07691">
    <property type="entry name" value="PA14"/>
    <property type="match status" value="1"/>
</dbReference>
<dbReference type="OrthoDB" id="9758386at2"/>
<dbReference type="GO" id="GO:0005576">
    <property type="term" value="C:extracellular region"/>
    <property type="evidence" value="ECO:0007669"/>
    <property type="project" value="TreeGrafter"/>
</dbReference>
<keyword evidence="2 4" id="KW-0732">Signal</keyword>
<protein>
    <submittedName>
        <fullName evidence="6">Fibro-slime domain-containing protein</fullName>
    </submittedName>
</protein>
<dbReference type="InterPro" id="IPR011874">
    <property type="entry name" value="Fibro_Slime"/>
</dbReference>
<evidence type="ECO:0000256" key="3">
    <source>
        <dbReference type="ARBA" id="ARBA00023180"/>
    </source>
</evidence>
<dbReference type="NCBIfam" id="TIGR02148">
    <property type="entry name" value="Fibro_Slime"/>
    <property type="match status" value="1"/>
</dbReference>